<accession>A0ACB6QPA3</accession>
<organism evidence="1 2">
    <name type="scientific">Lindgomyces ingoldianus</name>
    <dbReference type="NCBI Taxonomy" id="673940"/>
    <lineage>
        <taxon>Eukaryota</taxon>
        <taxon>Fungi</taxon>
        <taxon>Dikarya</taxon>
        <taxon>Ascomycota</taxon>
        <taxon>Pezizomycotina</taxon>
        <taxon>Dothideomycetes</taxon>
        <taxon>Pleosporomycetidae</taxon>
        <taxon>Pleosporales</taxon>
        <taxon>Lindgomycetaceae</taxon>
        <taxon>Lindgomyces</taxon>
    </lineage>
</organism>
<gene>
    <name evidence="1" type="ORF">BDR25DRAFT_357862</name>
</gene>
<evidence type="ECO:0000313" key="2">
    <source>
        <dbReference type="Proteomes" id="UP000799755"/>
    </source>
</evidence>
<dbReference type="EMBL" id="MU003517">
    <property type="protein sequence ID" value="KAF2468117.1"/>
    <property type="molecule type" value="Genomic_DNA"/>
</dbReference>
<protein>
    <submittedName>
        <fullName evidence="1">Uncharacterized protein</fullName>
    </submittedName>
</protein>
<evidence type="ECO:0000313" key="1">
    <source>
        <dbReference type="EMBL" id="KAF2468117.1"/>
    </source>
</evidence>
<reference evidence="1" key="1">
    <citation type="journal article" date="2020" name="Stud. Mycol.">
        <title>101 Dothideomycetes genomes: a test case for predicting lifestyles and emergence of pathogens.</title>
        <authorList>
            <person name="Haridas S."/>
            <person name="Albert R."/>
            <person name="Binder M."/>
            <person name="Bloem J."/>
            <person name="Labutti K."/>
            <person name="Salamov A."/>
            <person name="Andreopoulos B."/>
            <person name="Baker S."/>
            <person name="Barry K."/>
            <person name="Bills G."/>
            <person name="Bluhm B."/>
            <person name="Cannon C."/>
            <person name="Castanera R."/>
            <person name="Culley D."/>
            <person name="Daum C."/>
            <person name="Ezra D."/>
            <person name="Gonzalez J."/>
            <person name="Henrissat B."/>
            <person name="Kuo A."/>
            <person name="Liang C."/>
            <person name="Lipzen A."/>
            <person name="Lutzoni F."/>
            <person name="Magnuson J."/>
            <person name="Mondo S."/>
            <person name="Nolan M."/>
            <person name="Ohm R."/>
            <person name="Pangilinan J."/>
            <person name="Park H.-J."/>
            <person name="Ramirez L."/>
            <person name="Alfaro M."/>
            <person name="Sun H."/>
            <person name="Tritt A."/>
            <person name="Yoshinaga Y."/>
            <person name="Zwiers L.-H."/>
            <person name="Turgeon B."/>
            <person name="Goodwin S."/>
            <person name="Spatafora J."/>
            <person name="Crous P."/>
            <person name="Grigoriev I."/>
        </authorList>
    </citation>
    <scope>NUCLEOTIDE SEQUENCE</scope>
    <source>
        <strain evidence="1">ATCC 200398</strain>
    </source>
</reference>
<proteinExistence type="predicted"/>
<dbReference type="Proteomes" id="UP000799755">
    <property type="component" value="Unassembled WGS sequence"/>
</dbReference>
<keyword evidence="2" id="KW-1185">Reference proteome</keyword>
<name>A0ACB6QPA3_9PLEO</name>
<comment type="caution">
    <text evidence="1">The sequence shown here is derived from an EMBL/GenBank/DDBJ whole genome shotgun (WGS) entry which is preliminary data.</text>
</comment>
<sequence>MKAQVHCSNVEKPENTSQLLSRADAISIINSLTSIQRLTNTEVQEALHVPRKEFIPDVITSSISARITLKSLPLVILPKGYLGTGKRKAVEGDKEYYQRKVPPTREDCGTGMVLATALQAVSWPFIRFSYIAAKIFEHHNGWAGDRFHRIQVFFAPTASYFGLLGIARIFVHKRTTFPLLFCLPQTLRLLYPHILSTPDSLVYLPSLQWCTHSTAFGAASSSITLVQDSSLPDWILALPSPRMPNIKATPKKVTLVESATDIQRLFMDKTSMRYKQTFLSTKLDNPTVKKDFYSGPAVQIVLPTATDPKTYEHWSTFLQAHNILELMKDTKIRICAALKLMGKEEIGNIVPIMVNVLLRDEAEYERGITPCIDYVQACSMDNKLKIEIVQYLWTHGLAATGMFNVLITHKYKSYSIYTEEEKQLMKGVDSVAYRRVDHDKILFDAHALEIWMKVHLNNKRPLPPLGLGGCWTSKGISGPAAVEEIQE</sequence>